<protein>
    <recommendedName>
        <fullName evidence="2">alpha-L-rhamnosidase</fullName>
        <ecNumber evidence="2">3.2.1.40</ecNumber>
    </recommendedName>
</protein>
<dbReference type="InterPro" id="IPR016007">
    <property type="entry name" value="Alpha_rhamnosid"/>
</dbReference>
<evidence type="ECO:0000256" key="4">
    <source>
        <dbReference type="SAM" id="MobiDB-lite"/>
    </source>
</evidence>
<evidence type="ECO:0000256" key="3">
    <source>
        <dbReference type="ARBA" id="ARBA00022801"/>
    </source>
</evidence>
<reference evidence="8" key="1">
    <citation type="journal article" date="2019" name="Int. J. Syst. Evol. Microbiol.">
        <title>The Global Catalogue of Microorganisms (GCM) 10K type strain sequencing project: providing services to taxonomists for standard genome sequencing and annotation.</title>
        <authorList>
            <consortium name="The Broad Institute Genomics Platform"/>
            <consortium name="The Broad Institute Genome Sequencing Center for Infectious Disease"/>
            <person name="Wu L."/>
            <person name="Ma J."/>
        </authorList>
    </citation>
    <scope>NUCLEOTIDE SEQUENCE [LARGE SCALE GENOMIC DNA]</scope>
    <source>
        <strain evidence="8">NBRC 108894</strain>
    </source>
</reference>
<dbReference type="SUPFAM" id="SSF48208">
    <property type="entry name" value="Six-hairpin glycosidases"/>
    <property type="match status" value="1"/>
</dbReference>
<dbReference type="EC" id="3.2.1.40" evidence="2"/>
<gene>
    <name evidence="7" type="ORF">GCM10025881_36710</name>
</gene>
<sequence>MLLQRECPSWLYAVAMGATTIWERWDSMLPDGAINPGSMTSFNHYAYGAVADWMHRALGGLSPAEPGYRRVTVRPMLSSAGVPVASAQVGHRSPYGDIECDWQIDGDVLRLAVTLPYGVTADVWLPGEVAPRIVGIGTHRFTTALAPTRGSRQSPISGDPRSRGRNGRTS</sequence>
<dbReference type="PANTHER" id="PTHR33307:SF6">
    <property type="entry name" value="ALPHA-RHAMNOSIDASE (EUROFUNG)-RELATED"/>
    <property type="match status" value="1"/>
</dbReference>
<dbReference type="InterPro" id="IPR008928">
    <property type="entry name" value="6-hairpin_glycosidase_sf"/>
</dbReference>
<keyword evidence="8" id="KW-1185">Reference proteome</keyword>
<dbReference type="EMBL" id="BSVB01000001">
    <property type="protein sequence ID" value="GMA96847.1"/>
    <property type="molecule type" value="Genomic_DNA"/>
</dbReference>
<dbReference type="InterPro" id="IPR035396">
    <property type="entry name" value="Bac_rhamnosid6H"/>
</dbReference>
<dbReference type="PANTHER" id="PTHR33307">
    <property type="entry name" value="ALPHA-RHAMNOSIDASE (EUROFUNG)"/>
    <property type="match status" value="1"/>
</dbReference>
<accession>A0ABQ6KAB0</accession>
<feature type="domain" description="Alpha-L-rhamnosidase C-terminal" evidence="6">
    <location>
        <begin position="60"/>
        <end position="135"/>
    </location>
</feature>
<evidence type="ECO:0000313" key="8">
    <source>
        <dbReference type="Proteomes" id="UP001157034"/>
    </source>
</evidence>
<dbReference type="Pfam" id="PF17390">
    <property type="entry name" value="Bac_rhamnosid_C"/>
    <property type="match status" value="1"/>
</dbReference>
<proteinExistence type="predicted"/>
<name>A0ABQ6KAB0_9MICO</name>
<organism evidence="7 8">
    <name type="scientific">Pseudolysinimonas kribbensis</name>
    <dbReference type="NCBI Taxonomy" id="433641"/>
    <lineage>
        <taxon>Bacteria</taxon>
        <taxon>Bacillati</taxon>
        <taxon>Actinomycetota</taxon>
        <taxon>Actinomycetes</taxon>
        <taxon>Micrococcales</taxon>
        <taxon>Microbacteriaceae</taxon>
        <taxon>Pseudolysinimonas</taxon>
    </lineage>
</organism>
<dbReference type="Gene3D" id="1.50.10.10">
    <property type="match status" value="1"/>
</dbReference>
<dbReference type="Gene3D" id="2.60.420.10">
    <property type="entry name" value="Maltose phosphorylase, domain 3"/>
    <property type="match status" value="1"/>
</dbReference>
<evidence type="ECO:0000256" key="1">
    <source>
        <dbReference type="ARBA" id="ARBA00001445"/>
    </source>
</evidence>
<feature type="region of interest" description="Disordered" evidence="4">
    <location>
        <begin position="145"/>
        <end position="170"/>
    </location>
</feature>
<evidence type="ECO:0000256" key="2">
    <source>
        <dbReference type="ARBA" id="ARBA00012652"/>
    </source>
</evidence>
<feature type="domain" description="Alpha-L-rhamnosidase six-hairpin glycosidase" evidence="5">
    <location>
        <begin position="1"/>
        <end position="57"/>
    </location>
</feature>
<comment type="catalytic activity">
    <reaction evidence="1">
        <text>Hydrolysis of terminal non-reducing alpha-L-rhamnose residues in alpha-L-rhamnosides.</text>
        <dbReference type="EC" id="3.2.1.40"/>
    </reaction>
</comment>
<dbReference type="InterPro" id="IPR035398">
    <property type="entry name" value="Bac_rhamnosid_C"/>
</dbReference>
<evidence type="ECO:0000259" key="6">
    <source>
        <dbReference type="Pfam" id="PF17390"/>
    </source>
</evidence>
<evidence type="ECO:0000313" key="7">
    <source>
        <dbReference type="EMBL" id="GMA96847.1"/>
    </source>
</evidence>
<dbReference type="Proteomes" id="UP001157034">
    <property type="component" value="Unassembled WGS sequence"/>
</dbReference>
<keyword evidence="3" id="KW-0378">Hydrolase</keyword>
<dbReference type="Pfam" id="PF17389">
    <property type="entry name" value="Bac_rhamnosid6H"/>
    <property type="match status" value="1"/>
</dbReference>
<dbReference type="InterPro" id="IPR012341">
    <property type="entry name" value="6hp_glycosidase-like_sf"/>
</dbReference>
<evidence type="ECO:0000259" key="5">
    <source>
        <dbReference type="Pfam" id="PF17389"/>
    </source>
</evidence>
<comment type="caution">
    <text evidence="7">The sequence shown here is derived from an EMBL/GenBank/DDBJ whole genome shotgun (WGS) entry which is preliminary data.</text>
</comment>